<accession>A0A6A6TIU1</accession>
<keyword evidence="1" id="KW-0479">Metal-binding</keyword>
<dbReference type="EMBL" id="MU004303">
    <property type="protein sequence ID" value="KAF2659945.1"/>
    <property type="molecule type" value="Genomic_DNA"/>
</dbReference>
<evidence type="ECO:0000313" key="3">
    <source>
        <dbReference type="EMBL" id="KAF2659945.1"/>
    </source>
</evidence>
<evidence type="ECO:0000256" key="1">
    <source>
        <dbReference type="PROSITE-ProRule" id="PRU00175"/>
    </source>
</evidence>
<protein>
    <recommendedName>
        <fullName evidence="2">RING-type domain-containing protein</fullName>
    </recommendedName>
</protein>
<dbReference type="PROSITE" id="PS50089">
    <property type="entry name" value="ZF_RING_2"/>
    <property type="match status" value="1"/>
</dbReference>
<dbReference type="AlphaFoldDB" id="A0A6A6TIU1"/>
<dbReference type="SUPFAM" id="SSF57850">
    <property type="entry name" value="RING/U-box"/>
    <property type="match status" value="1"/>
</dbReference>
<proteinExistence type="predicted"/>
<dbReference type="Gene3D" id="3.30.40.10">
    <property type="entry name" value="Zinc/RING finger domain, C3HC4 (zinc finger)"/>
    <property type="match status" value="1"/>
</dbReference>
<keyword evidence="1" id="KW-0862">Zinc</keyword>
<keyword evidence="4" id="KW-1185">Reference proteome</keyword>
<dbReference type="GO" id="GO:0008270">
    <property type="term" value="F:zinc ion binding"/>
    <property type="evidence" value="ECO:0007669"/>
    <property type="project" value="UniProtKB-KW"/>
</dbReference>
<feature type="domain" description="RING-type" evidence="2">
    <location>
        <begin position="15"/>
        <end position="59"/>
    </location>
</feature>
<name>A0A6A6TIU1_9PLEO</name>
<organism evidence="3 4">
    <name type="scientific">Lophiostoma macrostomum CBS 122681</name>
    <dbReference type="NCBI Taxonomy" id="1314788"/>
    <lineage>
        <taxon>Eukaryota</taxon>
        <taxon>Fungi</taxon>
        <taxon>Dikarya</taxon>
        <taxon>Ascomycota</taxon>
        <taxon>Pezizomycotina</taxon>
        <taxon>Dothideomycetes</taxon>
        <taxon>Pleosporomycetidae</taxon>
        <taxon>Pleosporales</taxon>
        <taxon>Lophiostomataceae</taxon>
        <taxon>Lophiostoma</taxon>
    </lineage>
</organism>
<reference evidence="3" key="1">
    <citation type="journal article" date="2020" name="Stud. Mycol.">
        <title>101 Dothideomycetes genomes: a test case for predicting lifestyles and emergence of pathogens.</title>
        <authorList>
            <person name="Haridas S."/>
            <person name="Albert R."/>
            <person name="Binder M."/>
            <person name="Bloem J."/>
            <person name="Labutti K."/>
            <person name="Salamov A."/>
            <person name="Andreopoulos B."/>
            <person name="Baker S."/>
            <person name="Barry K."/>
            <person name="Bills G."/>
            <person name="Bluhm B."/>
            <person name="Cannon C."/>
            <person name="Castanera R."/>
            <person name="Culley D."/>
            <person name="Daum C."/>
            <person name="Ezra D."/>
            <person name="Gonzalez J."/>
            <person name="Henrissat B."/>
            <person name="Kuo A."/>
            <person name="Liang C."/>
            <person name="Lipzen A."/>
            <person name="Lutzoni F."/>
            <person name="Magnuson J."/>
            <person name="Mondo S."/>
            <person name="Nolan M."/>
            <person name="Ohm R."/>
            <person name="Pangilinan J."/>
            <person name="Park H.-J."/>
            <person name="Ramirez L."/>
            <person name="Alfaro M."/>
            <person name="Sun H."/>
            <person name="Tritt A."/>
            <person name="Yoshinaga Y."/>
            <person name="Zwiers L.-H."/>
            <person name="Turgeon B."/>
            <person name="Goodwin S."/>
            <person name="Spatafora J."/>
            <person name="Crous P."/>
            <person name="Grigoriev I."/>
        </authorList>
    </citation>
    <scope>NUCLEOTIDE SEQUENCE</scope>
    <source>
        <strain evidence="3">CBS 122681</strain>
    </source>
</reference>
<dbReference type="Proteomes" id="UP000799324">
    <property type="component" value="Unassembled WGS sequence"/>
</dbReference>
<keyword evidence="1" id="KW-0863">Zinc-finger</keyword>
<evidence type="ECO:0000313" key="4">
    <source>
        <dbReference type="Proteomes" id="UP000799324"/>
    </source>
</evidence>
<dbReference type="InterPro" id="IPR013083">
    <property type="entry name" value="Znf_RING/FYVE/PHD"/>
</dbReference>
<sequence length="109" mass="12122">MPYDLPQNIYPNSLCACCANHIPLDTLTRFPDCDHAFHGRCLDHWSDRACGGHRRCPLHWTALRSLANHAESGKVGTQDVKKLQTANSNVKAPGKKIVGWLKWSTRGSA</sequence>
<gene>
    <name evidence="3" type="ORF">K491DRAFT_688804</name>
</gene>
<evidence type="ECO:0000259" key="2">
    <source>
        <dbReference type="PROSITE" id="PS50089"/>
    </source>
</evidence>
<dbReference type="InterPro" id="IPR001841">
    <property type="entry name" value="Znf_RING"/>
</dbReference>